<dbReference type="OrthoDB" id="9814290at2"/>
<evidence type="ECO:0000256" key="6">
    <source>
        <dbReference type="ARBA" id="ARBA00022748"/>
    </source>
</evidence>
<dbReference type="KEGG" id="cts:Ctha_1251"/>
<dbReference type="HOGENOM" id="CLU_066538_1_0_10"/>
<feature type="transmembrane region" description="Helical" evidence="9">
    <location>
        <begin position="113"/>
        <end position="131"/>
    </location>
</feature>
<dbReference type="InterPro" id="IPR045062">
    <property type="entry name" value="Cyt_c_biogenesis_CcsA/CcmC"/>
</dbReference>
<dbReference type="GO" id="GO:0005886">
    <property type="term" value="C:plasma membrane"/>
    <property type="evidence" value="ECO:0007669"/>
    <property type="project" value="TreeGrafter"/>
</dbReference>
<keyword evidence="8 9" id="KW-0472">Membrane</keyword>
<dbReference type="AlphaFoldDB" id="B3QZ21"/>
<dbReference type="Pfam" id="PF01578">
    <property type="entry name" value="Cytochrom_C_asm"/>
    <property type="match status" value="1"/>
</dbReference>
<keyword evidence="5 9" id="KW-0812">Transmembrane</keyword>
<evidence type="ECO:0000256" key="5">
    <source>
        <dbReference type="ARBA" id="ARBA00022692"/>
    </source>
</evidence>
<dbReference type="InterPro" id="IPR002541">
    <property type="entry name" value="Cyt_c_assembly"/>
</dbReference>
<evidence type="ECO:0000256" key="7">
    <source>
        <dbReference type="ARBA" id="ARBA00022989"/>
    </source>
</evidence>
<evidence type="ECO:0000256" key="2">
    <source>
        <dbReference type="ARBA" id="ARBA00004141"/>
    </source>
</evidence>
<name>B3QZ21_CHLT3</name>
<dbReference type="Proteomes" id="UP000001208">
    <property type="component" value="Chromosome"/>
</dbReference>
<comment type="function">
    <text evidence="1">Required for the export of heme to the periplasm for the biogenesis of c-type cytochromes.</text>
</comment>
<keyword evidence="6" id="KW-0201">Cytochrome c-type biogenesis</keyword>
<feature type="transmembrane region" description="Helical" evidence="9">
    <location>
        <begin position="9"/>
        <end position="27"/>
    </location>
</feature>
<dbReference type="PRINTS" id="PR01386">
    <property type="entry name" value="CCMCBIOGNSIS"/>
</dbReference>
<dbReference type="InterPro" id="IPR003557">
    <property type="entry name" value="Cyt_c_biogenesis_CcmC"/>
</dbReference>
<sequence length="231" mass="26107">MVKQLPLKIGIYIWLSLVIVFAILSPNKVGMLDETTKNMYFHVPMSIAATLAFFSSMWFGFRYLRHKNLEDDLKAEAASGLGFLFNILAMATGAIWAKFMWGAYWHWDPRQTTIFLLFLIYSAYFALRSAVEVPEKRASLSSVYSIFAFPPVIFLYFILPRMVPGLHPGAPEKNNPDVNPSVSGSTDMIIRLTLYAAMIGFAALYFWMHNLRSRSATLSAKLEARAAEEPA</sequence>
<evidence type="ECO:0000313" key="12">
    <source>
        <dbReference type="Proteomes" id="UP000001208"/>
    </source>
</evidence>
<dbReference type="PANTHER" id="PTHR30071">
    <property type="entry name" value="HEME EXPORTER PROTEIN C"/>
    <property type="match status" value="1"/>
</dbReference>
<dbReference type="GO" id="GO:0015232">
    <property type="term" value="F:heme transmembrane transporter activity"/>
    <property type="evidence" value="ECO:0007669"/>
    <property type="project" value="InterPro"/>
</dbReference>
<evidence type="ECO:0000259" key="10">
    <source>
        <dbReference type="Pfam" id="PF01578"/>
    </source>
</evidence>
<evidence type="ECO:0000256" key="1">
    <source>
        <dbReference type="ARBA" id="ARBA00002442"/>
    </source>
</evidence>
<feature type="transmembrane region" description="Helical" evidence="9">
    <location>
        <begin position="39"/>
        <end position="61"/>
    </location>
</feature>
<protein>
    <recommendedName>
        <fullName evidence="4">Heme exporter protein C</fullName>
    </recommendedName>
</protein>
<dbReference type="GO" id="GO:0020037">
    <property type="term" value="F:heme binding"/>
    <property type="evidence" value="ECO:0007669"/>
    <property type="project" value="InterPro"/>
</dbReference>
<comment type="subcellular location">
    <subcellularLocation>
        <location evidence="2">Membrane</location>
        <topology evidence="2">Multi-pass membrane protein</topology>
    </subcellularLocation>
</comment>
<evidence type="ECO:0000256" key="4">
    <source>
        <dbReference type="ARBA" id="ARBA00016463"/>
    </source>
</evidence>
<evidence type="ECO:0000313" key="11">
    <source>
        <dbReference type="EMBL" id="ACF13714.1"/>
    </source>
</evidence>
<evidence type="ECO:0000256" key="9">
    <source>
        <dbReference type="SAM" id="Phobius"/>
    </source>
</evidence>
<dbReference type="GO" id="GO:0017004">
    <property type="term" value="P:cytochrome complex assembly"/>
    <property type="evidence" value="ECO:0007669"/>
    <property type="project" value="UniProtKB-KW"/>
</dbReference>
<keyword evidence="7 9" id="KW-1133">Transmembrane helix</keyword>
<feature type="transmembrane region" description="Helical" evidence="9">
    <location>
        <begin position="81"/>
        <end position="101"/>
    </location>
</feature>
<feature type="transmembrane region" description="Helical" evidence="9">
    <location>
        <begin position="143"/>
        <end position="159"/>
    </location>
</feature>
<dbReference type="eggNOG" id="COG0755">
    <property type="taxonomic scope" value="Bacteria"/>
</dbReference>
<dbReference type="STRING" id="517418.Ctha_1251"/>
<feature type="domain" description="Cytochrome c assembly protein" evidence="10">
    <location>
        <begin position="11"/>
        <end position="167"/>
    </location>
</feature>
<feature type="transmembrane region" description="Helical" evidence="9">
    <location>
        <begin position="188"/>
        <end position="208"/>
    </location>
</feature>
<proteinExistence type="inferred from homology"/>
<reference evidence="11 12" key="1">
    <citation type="submission" date="2008-06" db="EMBL/GenBank/DDBJ databases">
        <title>Complete sequence of Chloroherpeton thalassium ATCC 35110.</title>
        <authorList>
            <consortium name="US DOE Joint Genome Institute"/>
            <person name="Lucas S."/>
            <person name="Copeland A."/>
            <person name="Lapidus A."/>
            <person name="Glavina del Rio T."/>
            <person name="Dalin E."/>
            <person name="Tice H."/>
            <person name="Bruce D."/>
            <person name="Goodwin L."/>
            <person name="Pitluck S."/>
            <person name="Schmutz J."/>
            <person name="Larimer F."/>
            <person name="Land M."/>
            <person name="Hauser L."/>
            <person name="Kyrpides N."/>
            <person name="Mikhailova N."/>
            <person name="Liu Z."/>
            <person name="Li T."/>
            <person name="Zhao F."/>
            <person name="Overmann J."/>
            <person name="Bryant D.A."/>
            <person name="Richardson P."/>
        </authorList>
    </citation>
    <scope>NUCLEOTIDE SEQUENCE [LARGE SCALE GENOMIC DNA]</scope>
    <source>
        <strain evidence="12">ATCC 35110 / GB-78</strain>
    </source>
</reference>
<evidence type="ECO:0000256" key="3">
    <source>
        <dbReference type="ARBA" id="ARBA00005840"/>
    </source>
</evidence>
<evidence type="ECO:0000256" key="8">
    <source>
        <dbReference type="ARBA" id="ARBA00023136"/>
    </source>
</evidence>
<organism evidence="11 12">
    <name type="scientific">Chloroherpeton thalassium (strain ATCC 35110 / GB-78)</name>
    <dbReference type="NCBI Taxonomy" id="517418"/>
    <lineage>
        <taxon>Bacteria</taxon>
        <taxon>Pseudomonadati</taxon>
        <taxon>Chlorobiota</taxon>
        <taxon>Chlorobiia</taxon>
        <taxon>Chlorobiales</taxon>
        <taxon>Chloroherpetonaceae</taxon>
        <taxon>Chloroherpeton</taxon>
    </lineage>
</organism>
<comment type="similarity">
    <text evidence="3">Belongs to the CcmC/CycZ/HelC family.</text>
</comment>
<accession>B3QZ21</accession>
<dbReference type="PANTHER" id="PTHR30071:SF1">
    <property type="entry name" value="CYTOCHROME B_B6 PROTEIN-RELATED"/>
    <property type="match status" value="1"/>
</dbReference>
<gene>
    <name evidence="11" type="ordered locus">Ctha_1251</name>
</gene>
<dbReference type="EMBL" id="CP001100">
    <property type="protein sequence ID" value="ACF13714.1"/>
    <property type="molecule type" value="Genomic_DNA"/>
</dbReference>
<keyword evidence="12" id="KW-1185">Reference proteome</keyword>